<feature type="chain" id="PRO_5012733660" evidence="3">
    <location>
        <begin position="18"/>
        <end position="176"/>
    </location>
</feature>
<dbReference type="InParanoid" id="A0A1X7U9V6"/>
<gene>
    <name evidence="4" type="primary">109584181</name>
</gene>
<sequence>MYGRVFLSALLLEVTTAGLTLNSGDNHINTISYMGIGAIVILSFTIIVGLMAIFMALKYSGFKCSRVSCCCSRSELQNHMQMRNSHSVNETLILENMDYSAERIYDECKVSANAIYNEVDGIIDKNPQPYMCPVIMFKPKDQPEAESIDEPKESTQGSIQNDEDQDKDGDSEDAYI</sequence>
<dbReference type="EnsemblMetazoa" id="XM_019999809.1">
    <property type="protein sequence ID" value="XP_019855368.1"/>
    <property type="gene ID" value="LOC109584181"/>
</dbReference>
<keyword evidence="2" id="KW-0472">Membrane</keyword>
<keyword evidence="2" id="KW-1133">Transmembrane helix</keyword>
<name>A0A1X7U9V6_AMPQE</name>
<dbReference type="AlphaFoldDB" id="A0A1X7U9V6"/>
<organism evidence="4">
    <name type="scientific">Amphimedon queenslandica</name>
    <name type="common">Sponge</name>
    <dbReference type="NCBI Taxonomy" id="400682"/>
    <lineage>
        <taxon>Eukaryota</taxon>
        <taxon>Metazoa</taxon>
        <taxon>Porifera</taxon>
        <taxon>Demospongiae</taxon>
        <taxon>Heteroscleromorpha</taxon>
        <taxon>Haplosclerida</taxon>
        <taxon>Niphatidae</taxon>
        <taxon>Amphimedon</taxon>
    </lineage>
</organism>
<feature type="compositionally biased region" description="Acidic residues" evidence="1">
    <location>
        <begin position="161"/>
        <end position="176"/>
    </location>
</feature>
<accession>A0A1X7U9V6</accession>
<protein>
    <submittedName>
        <fullName evidence="4">Uncharacterized protein</fullName>
    </submittedName>
</protein>
<keyword evidence="5" id="KW-1185">Reference proteome</keyword>
<keyword evidence="3" id="KW-0732">Signal</keyword>
<evidence type="ECO:0000313" key="5">
    <source>
        <dbReference type="Proteomes" id="UP000007879"/>
    </source>
</evidence>
<dbReference type="EnsemblMetazoa" id="Aqu2.1.24540_001">
    <property type="protein sequence ID" value="Aqu2.1.24540_001"/>
    <property type="gene ID" value="Aqu2.1.24540"/>
</dbReference>
<reference evidence="5" key="1">
    <citation type="journal article" date="2010" name="Nature">
        <title>The Amphimedon queenslandica genome and the evolution of animal complexity.</title>
        <authorList>
            <person name="Srivastava M."/>
            <person name="Simakov O."/>
            <person name="Chapman J."/>
            <person name="Fahey B."/>
            <person name="Gauthier M.E."/>
            <person name="Mitros T."/>
            <person name="Richards G.S."/>
            <person name="Conaco C."/>
            <person name="Dacre M."/>
            <person name="Hellsten U."/>
            <person name="Larroux C."/>
            <person name="Putnam N.H."/>
            <person name="Stanke M."/>
            <person name="Adamska M."/>
            <person name="Darling A."/>
            <person name="Degnan S.M."/>
            <person name="Oakley T.H."/>
            <person name="Plachetzki D.C."/>
            <person name="Zhai Y."/>
            <person name="Adamski M."/>
            <person name="Calcino A."/>
            <person name="Cummins S.F."/>
            <person name="Goodstein D.M."/>
            <person name="Harris C."/>
            <person name="Jackson D.J."/>
            <person name="Leys S.P."/>
            <person name="Shu S."/>
            <person name="Woodcroft B.J."/>
            <person name="Vervoort M."/>
            <person name="Kosik K.S."/>
            <person name="Manning G."/>
            <person name="Degnan B.M."/>
            <person name="Rokhsar D.S."/>
        </authorList>
    </citation>
    <scope>NUCLEOTIDE SEQUENCE [LARGE SCALE GENOMIC DNA]</scope>
</reference>
<evidence type="ECO:0000256" key="1">
    <source>
        <dbReference type="SAM" id="MobiDB-lite"/>
    </source>
</evidence>
<dbReference type="Proteomes" id="UP000007879">
    <property type="component" value="Unassembled WGS sequence"/>
</dbReference>
<evidence type="ECO:0000313" key="4">
    <source>
        <dbReference type="EnsemblMetazoa" id="Aqu2.1.24540_001"/>
    </source>
</evidence>
<feature type="region of interest" description="Disordered" evidence="1">
    <location>
        <begin position="142"/>
        <end position="176"/>
    </location>
</feature>
<evidence type="ECO:0000256" key="2">
    <source>
        <dbReference type="SAM" id="Phobius"/>
    </source>
</evidence>
<keyword evidence="2" id="KW-0812">Transmembrane</keyword>
<feature type="transmembrane region" description="Helical" evidence="2">
    <location>
        <begin position="33"/>
        <end position="57"/>
    </location>
</feature>
<reference evidence="4" key="2">
    <citation type="submission" date="2017-05" db="UniProtKB">
        <authorList>
            <consortium name="EnsemblMetazoa"/>
        </authorList>
    </citation>
    <scope>IDENTIFICATION</scope>
</reference>
<proteinExistence type="predicted"/>
<feature type="signal peptide" evidence="3">
    <location>
        <begin position="1"/>
        <end position="17"/>
    </location>
</feature>
<feature type="compositionally biased region" description="Basic and acidic residues" evidence="1">
    <location>
        <begin position="142"/>
        <end position="153"/>
    </location>
</feature>
<evidence type="ECO:0000256" key="3">
    <source>
        <dbReference type="SAM" id="SignalP"/>
    </source>
</evidence>
<dbReference type="KEGG" id="aqu:109584181"/>